<keyword evidence="3" id="KW-1185">Reference proteome</keyword>
<dbReference type="AlphaFoldDB" id="A0A4Q7YGD5"/>
<accession>A0A4Q7YGD5</accession>
<protein>
    <submittedName>
        <fullName evidence="2">Uncharacterized protein</fullName>
    </submittedName>
</protein>
<proteinExistence type="predicted"/>
<dbReference type="EMBL" id="SHKW01000002">
    <property type="protein sequence ID" value="RZU35713.1"/>
    <property type="molecule type" value="Genomic_DNA"/>
</dbReference>
<evidence type="ECO:0000256" key="1">
    <source>
        <dbReference type="SAM" id="MobiDB-lite"/>
    </source>
</evidence>
<dbReference type="Proteomes" id="UP000292958">
    <property type="component" value="Unassembled WGS sequence"/>
</dbReference>
<sequence>MRDNMPRVALSVGGRGDAQQPGSPTLVMEHSEFESGGINVLF</sequence>
<comment type="caution">
    <text evidence="2">The sequence shown here is derived from an EMBL/GenBank/DDBJ whole genome shotgun (WGS) entry which is preliminary data.</text>
</comment>
<feature type="region of interest" description="Disordered" evidence="1">
    <location>
        <begin position="1"/>
        <end position="30"/>
    </location>
</feature>
<reference evidence="2 3" key="1">
    <citation type="submission" date="2019-02" db="EMBL/GenBank/DDBJ databases">
        <title>Genomic Encyclopedia of Archaeal and Bacterial Type Strains, Phase II (KMG-II): from individual species to whole genera.</title>
        <authorList>
            <person name="Goeker M."/>
        </authorList>
    </citation>
    <scope>NUCLEOTIDE SEQUENCE [LARGE SCALE GENOMIC DNA]</scope>
    <source>
        <strain evidence="2 3">DSM 18101</strain>
    </source>
</reference>
<name>A0A4Q7YGD5_9BACT</name>
<evidence type="ECO:0000313" key="2">
    <source>
        <dbReference type="EMBL" id="RZU35713.1"/>
    </source>
</evidence>
<evidence type="ECO:0000313" key="3">
    <source>
        <dbReference type="Proteomes" id="UP000292958"/>
    </source>
</evidence>
<gene>
    <name evidence="2" type="ORF">BDD14_5807</name>
</gene>
<organism evidence="2 3">
    <name type="scientific">Edaphobacter modestus</name>
    <dbReference type="NCBI Taxonomy" id="388466"/>
    <lineage>
        <taxon>Bacteria</taxon>
        <taxon>Pseudomonadati</taxon>
        <taxon>Acidobacteriota</taxon>
        <taxon>Terriglobia</taxon>
        <taxon>Terriglobales</taxon>
        <taxon>Acidobacteriaceae</taxon>
        <taxon>Edaphobacter</taxon>
    </lineage>
</organism>